<protein>
    <submittedName>
        <fullName evidence="1">Uncharacterized protein</fullName>
    </submittedName>
</protein>
<reference evidence="1" key="2">
    <citation type="journal article" date="2023" name="Plants (Basel)">
        <title>Annotation of the Turnera subulata (Passifloraceae) Draft Genome Reveals the S-Locus Evolved after the Divergence of Turneroideae from Passifloroideae in a Stepwise Manner.</title>
        <authorList>
            <person name="Henning P.M."/>
            <person name="Roalson E.H."/>
            <person name="Mir W."/>
            <person name="McCubbin A.G."/>
            <person name="Shore J.S."/>
        </authorList>
    </citation>
    <scope>NUCLEOTIDE SEQUENCE</scope>
    <source>
        <strain evidence="1">F60SS</strain>
    </source>
</reference>
<organism evidence="1 2">
    <name type="scientific">Turnera subulata</name>
    <dbReference type="NCBI Taxonomy" id="218843"/>
    <lineage>
        <taxon>Eukaryota</taxon>
        <taxon>Viridiplantae</taxon>
        <taxon>Streptophyta</taxon>
        <taxon>Embryophyta</taxon>
        <taxon>Tracheophyta</taxon>
        <taxon>Spermatophyta</taxon>
        <taxon>Magnoliopsida</taxon>
        <taxon>eudicotyledons</taxon>
        <taxon>Gunneridae</taxon>
        <taxon>Pentapetalae</taxon>
        <taxon>rosids</taxon>
        <taxon>fabids</taxon>
        <taxon>Malpighiales</taxon>
        <taxon>Passifloraceae</taxon>
        <taxon>Turnera</taxon>
    </lineage>
</organism>
<dbReference type="EMBL" id="JAKUCV010000593">
    <property type="protein sequence ID" value="KAJ4849480.1"/>
    <property type="molecule type" value="Genomic_DNA"/>
</dbReference>
<dbReference type="Proteomes" id="UP001141552">
    <property type="component" value="Unassembled WGS sequence"/>
</dbReference>
<name>A0A9Q0JQV8_9ROSI</name>
<gene>
    <name evidence="1" type="ORF">Tsubulata_037644</name>
</gene>
<dbReference type="AlphaFoldDB" id="A0A9Q0JQV8"/>
<keyword evidence="2" id="KW-1185">Reference proteome</keyword>
<comment type="caution">
    <text evidence="1">The sequence shown here is derived from an EMBL/GenBank/DDBJ whole genome shotgun (WGS) entry which is preliminary data.</text>
</comment>
<accession>A0A9Q0JQV8</accession>
<dbReference type="OrthoDB" id="710740at2759"/>
<reference evidence="1" key="1">
    <citation type="submission" date="2022-02" db="EMBL/GenBank/DDBJ databases">
        <authorList>
            <person name="Henning P.M."/>
            <person name="McCubbin A.G."/>
            <person name="Shore J.S."/>
        </authorList>
    </citation>
    <scope>NUCLEOTIDE SEQUENCE</scope>
    <source>
        <strain evidence="1">F60SS</strain>
        <tissue evidence="1">Leaves</tissue>
    </source>
</reference>
<proteinExistence type="predicted"/>
<evidence type="ECO:0000313" key="2">
    <source>
        <dbReference type="Proteomes" id="UP001141552"/>
    </source>
</evidence>
<sequence length="91" mass="10179">MLGIINYYFNVNVPCVVYEVTGNLSTSLFQYCRPPLLLPQTQFGLFNFSHKNCPKNFLPKLPCVGYWTPLAPNVEDYSSTAARLIATGRGS</sequence>
<evidence type="ECO:0000313" key="1">
    <source>
        <dbReference type="EMBL" id="KAJ4849480.1"/>
    </source>
</evidence>